<keyword evidence="4" id="KW-0378">Hydrolase</keyword>
<evidence type="ECO:0000256" key="1">
    <source>
        <dbReference type="ARBA" id="ARBA00022729"/>
    </source>
</evidence>
<dbReference type="GO" id="GO:0006508">
    <property type="term" value="P:proteolysis"/>
    <property type="evidence" value="ECO:0007669"/>
    <property type="project" value="UniProtKB-KW"/>
</dbReference>
<dbReference type="STRING" id="1109412.BN1221_03907c"/>
<dbReference type="EMBL" id="CGIG01000001">
    <property type="protein sequence ID" value="CPR19699.1"/>
    <property type="molecule type" value="Genomic_DNA"/>
</dbReference>
<feature type="signal peptide" evidence="2">
    <location>
        <begin position="1"/>
        <end position="28"/>
    </location>
</feature>
<gene>
    <name evidence="4" type="ORF">BN1221_03907c</name>
</gene>
<keyword evidence="1 2" id="KW-0732">Signal</keyword>
<dbReference type="Gene3D" id="2.160.20.20">
    <property type="match status" value="1"/>
</dbReference>
<dbReference type="Pfam" id="PF01569">
    <property type="entry name" value="PAP2"/>
    <property type="match status" value="1"/>
</dbReference>
<reference evidence="5" key="1">
    <citation type="submission" date="2015-01" db="EMBL/GenBank/DDBJ databases">
        <authorList>
            <person name="Paterson Steve"/>
        </authorList>
    </citation>
    <scope>NUCLEOTIDE SEQUENCE [LARGE SCALE GENOMIC DNA]</scope>
    <source>
        <strain evidence="5">OBR1</strain>
    </source>
</reference>
<feature type="chain" id="PRO_5005194396" evidence="2">
    <location>
        <begin position="29"/>
        <end position="657"/>
    </location>
</feature>
<dbReference type="InterPro" id="IPR011050">
    <property type="entry name" value="Pectin_lyase_fold/virulence"/>
</dbReference>
<dbReference type="InterPro" id="IPR013425">
    <property type="entry name" value="Autotrns_rpt"/>
</dbReference>
<dbReference type="GO" id="GO:0008233">
    <property type="term" value="F:peptidase activity"/>
    <property type="evidence" value="ECO:0007669"/>
    <property type="project" value="UniProtKB-KW"/>
</dbReference>
<dbReference type="AlphaFoldDB" id="A0A0G4JZV6"/>
<dbReference type="InterPro" id="IPR036938">
    <property type="entry name" value="PAP2/HPO_sf"/>
</dbReference>
<dbReference type="Proteomes" id="UP000044377">
    <property type="component" value="Unassembled WGS sequence"/>
</dbReference>
<sequence>MEYEIHHHKLRKRLLTLTLVGAMSLLSACDNNSSGDTAGSATETAKPPVGLGHVETAPVQDESVVLPFVDYAYTNQRGDARYATKETNAGVRVLAGFLNVWEPSSLLVDADVSAEAQDGFPAVVKSNWTGIPDDATDGRVLDTAVHDENIDFSMRTTTSRSDEQELAAYLDDRRGKGYSVTDGLGPLTEAWRTAARQVTTITDIPADADTVKYDDKGNNTGVSGDANPEFGKVISFVQSMGTNASTEPAKRFYKYARPWRWSDQVVIAPSLVPATSSTPYNDGGFPSGHTAESVRNAIAIAYVVPERFQEMVARGVELGENRIIAGMHSPMDVIGGRILGQASALGNIYAQDEAARQAAYDQAHQTLMSAVNVQEPADFLNFAHSASTADDRFADHKTNKEKYRARLTFGFQQTGDTTLEAVVPKGAEVLLETRLPYLDAEQRRVVLKTTALPSGYPVLDDAEGFGRLNLFDAADGYGAFNGDVTVNMDGNLGGFHAQDSWRNDISGAGKLTKQGSGTLILAGNNSYSGGTHLEEGTLQADTDNAFGTGDVYVEAGRLAGHADKTINLAGRYTQLSAATLALTLGQDSAGRINSTSAVDIEGGALEINFRDGYQPQAGDVLEVIKSAGFSGQFSKIEVDGFQATPEYSATGLKLKLE</sequence>
<dbReference type="Pfam" id="PF12951">
    <property type="entry name" value="PATR"/>
    <property type="match status" value="1"/>
</dbReference>
<evidence type="ECO:0000313" key="5">
    <source>
        <dbReference type="Proteomes" id="UP000044377"/>
    </source>
</evidence>
<dbReference type="CDD" id="cd03397">
    <property type="entry name" value="PAP2_acid_phosphatase"/>
    <property type="match status" value="1"/>
</dbReference>
<dbReference type="InterPro" id="IPR000326">
    <property type="entry name" value="PAP2/HPO"/>
</dbReference>
<evidence type="ECO:0000259" key="3">
    <source>
        <dbReference type="SMART" id="SM00014"/>
    </source>
</evidence>
<name>A0A0G4JZV6_9GAMM</name>
<protein>
    <submittedName>
        <fullName evidence="4">Serine protease</fullName>
    </submittedName>
</protein>
<keyword evidence="5" id="KW-1185">Reference proteome</keyword>
<accession>A0A0G4JZV6</accession>
<dbReference type="Gene3D" id="1.20.144.10">
    <property type="entry name" value="Phosphatidic acid phosphatase type 2/haloperoxidase"/>
    <property type="match status" value="1"/>
</dbReference>
<dbReference type="RefSeq" id="WP_197089002.1">
    <property type="nucleotide sequence ID" value="NZ_CGIG01000001.1"/>
</dbReference>
<dbReference type="InterPro" id="IPR001011">
    <property type="entry name" value="Acid_Pase_classA_bac"/>
</dbReference>
<keyword evidence="4" id="KW-0645">Protease</keyword>
<evidence type="ECO:0000256" key="2">
    <source>
        <dbReference type="SAM" id="SignalP"/>
    </source>
</evidence>
<dbReference type="GO" id="GO:0003993">
    <property type="term" value="F:acid phosphatase activity"/>
    <property type="evidence" value="ECO:0007669"/>
    <property type="project" value="InterPro"/>
</dbReference>
<dbReference type="InterPro" id="IPR012332">
    <property type="entry name" value="Autotransporter_pectin_lyase_C"/>
</dbReference>
<dbReference type="NCBIfam" id="TIGR02601">
    <property type="entry name" value="autotrns_rpt"/>
    <property type="match status" value="1"/>
</dbReference>
<evidence type="ECO:0000313" key="4">
    <source>
        <dbReference type="EMBL" id="CPR19699.1"/>
    </source>
</evidence>
<feature type="domain" description="Phosphatidic acid phosphatase type 2/haloperoxidase" evidence="3">
    <location>
        <begin position="230"/>
        <end position="348"/>
    </location>
</feature>
<dbReference type="SMART" id="SM00014">
    <property type="entry name" value="acidPPc"/>
    <property type="match status" value="1"/>
</dbReference>
<dbReference type="GO" id="GO:0030288">
    <property type="term" value="C:outer membrane-bounded periplasmic space"/>
    <property type="evidence" value="ECO:0007669"/>
    <property type="project" value="InterPro"/>
</dbReference>
<proteinExistence type="predicted"/>
<organism evidence="4 5">
    <name type="scientific">Brenneria goodwinii</name>
    <dbReference type="NCBI Taxonomy" id="1109412"/>
    <lineage>
        <taxon>Bacteria</taxon>
        <taxon>Pseudomonadati</taxon>
        <taxon>Pseudomonadota</taxon>
        <taxon>Gammaproteobacteria</taxon>
        <taxon>Enterobacterales</taxon>
        <taxon>Pectobacteriaceae</taxon>
        <taxon>Brenneria</taxon>
    </lineage>
</organism>
<dbReference type="SUPFAM" id="SSF51126">
    <property type="entry name" value="Pectin lyase-like"/>
    <property type="match status" value="1"/>
</dbReference>
<dbReference type="SUPFAM" id="SSF48317">
    <property type="entry name" value="Acid phosphatase/Vanadium-dependent haloperoxidase"/>
    <property type="match status" value="1"/>
</dbReference>